<protein>
    <submittedName>
        <fullName evidence="1">Uncharacterized protein</fullName>
    </submittedName>
</protein>
<dbReference type="Proteomes" id="UP001202831">
    <property type="component" value="Unassembled WGS sequence"/>
</dbReference>
<evidence type="ECO:0000313" key="2">
    <source>
        <dbReference type="Proteomes" id="UP001202831"/>
    </source>
</evidence>
<sequence>MFMTPIDIPFEFRHTCWFCGEPGNREFSLKAGSNSVHPSLSVPCCSECKPVAAKAPSTSIWECRTYVKDALIKRYASHLAIGDNWTREELEESEFSCKILSGFRESGWMMYEIARDRVNFRGWSLSLDGVALDEHWDTSFSFNGLTFASIGRAVDYYRQLYGLDRDFMTSLLNLLGQSRFGYALKLAKLYRTSPSRDKQRLLRELADEED</sequence>
<proteinExistence type="predicted"/>
<name>A0ABT0NDR2_9GAMM</name>
<accession>A0ABT0NDR2</accession>
<reference evidence="1 2" key="1">
    <citation type="submission" date="2022-01" db="EMBL/GenBank/DDBJ databases">
        <title>Whole genome-based taxonomy of the Shewanellaceae.</title>
        <authorList>
            <person name="Martin-Rodriguez A.J."/>
        </authorList>
    </citation>
    <scope>NUCLEOTIDE SEQUENCE [LARGE SCALE GENOMIC DNA]</scope>
    <source>
        <strain evidence="1 2">DSM 21332</strain>
    </source>
</reference>
<keyword evidence="2" id="KW-1185">Reference proteome</keyword>
<dbReference type="EMBL" id="JAKIKT010000018">
    <property type="protein sequence ID" value="MCL2916596.1"/>
    <property type="molecule type" value="Genomic_DNA"/>
</dbReference>
<evidence type="ECO:0000313" key="1">
    <source>
        <dbReference type="EMBL" id="MCL2916596.1"/>
    </source>
</evidence>
<gene>
    <name evidence="1" type="ORF">L2725_22940</name>
</gene>
<comment type="caution">
    <text evidence="1">The sequence shown here is derived from an EMBL/GenBank/DDBJ whole genome shotgun (WGS) entry which is preliminary data.</text>
</comment>
<organism evidence="1 2">
    <name type="scientific">Shewanella corallii</name>
    <dbReference type="NCBI Taxonomy" id="560080"/>
    <lineage>
        <taxon>Bacteria</taxon>
        <taxon>Pseudomonadati</taxon>
        <taxon>Pseudomonadota</taxon>
        <taxon>Gammaproteobacteria</taxon>
        <taxon>Alteromonadales</taxon>
        <taxon>Shewanellaceae</taxon>
        <taxon>Shewanella</taxon>
    </lineage>
</organism>